<accession>A0A1Y4MKF6</accession>
<name>A0A1Y4MKF6_9FIRM</name>
<organism evidence="1 2">
    <name type="scientific">Anaerotruncus colihominis</name>
    <dbReference type="NCBI Taxonomy" id="169435"/>
    <lineage>
        <taxon>Bacteria</taxon>
        <taxon>Bacillati</taxon>
        <taxon>Bacillota</taxon>
        <taxon>Clostridia</taxon>
        <taxon>Eubacteriales</taxon>
        <taxon>Oscillospiraceae</taxon>
        <taxon>Anaerotruncus</taxon>
    </lineage>
</organism>
<evidence type="ECO:0000313" key="2">
    <source>
        <dbReference type="Proteomes" id="UP000196386"/>
    </source>
</evidence>
<proteinExistence type="predicted"/>
<dbReference type="AlphaFoldDB" id="A0A1Y4MKF6"/>
<gene>
    <name evidence="1" type="ORF">B5F11_15625</name>
</gene>
<evidence type="ECO:0000313" key="1">
    <source>
        <dbReference type="EMBL" id="OUP68031.1"/>
    </source>
</evidence>
<dbReference type="Proteomes" id="UP000196386">
    <property type="component" value="Unassembled WGS sequence"/>
</dbReference>
<comment type="caution">
    <text evidence="1">The sequence shown here is derived from an EMBL/GenBank/DDBJ whole genome shotgun (WGS) entry which is preliminary data.</text>
</comment>
<dbReference type="EMBL" id="NFKP01000023">
    <property type="protein sequence ID" value="OUP68031.1"/>
    <property type="molecule type" value="Genomic_DNA"/>
</dbReference>
<protein>
    <submittedName>
        <fullName evidence="1">Uncharacterized protein</fullName>
    </submittedName>
</protein>
<reference evidence="2" key="1">
    <citation type="submission" date="2017-04" db="EMBL/GenBank/DDBJ databases">
        <title>Function of individual gut microbiota members based on whole genome sequencing of pure cultures obtained from chicken caecum.</title>
        <authorList>
            <person name="Medvecky M."/>
            <person name="Cejkova D."/>
            <person name="Polansky O."/>
            <person name="Karasova D."/>
            <person name="Kubasova T."/>
            <person name="Cizek A."/>
            <person name="Rychlik I."/>
        </authorList>
    </citation>
    <scope>NUCLEOTIDE SEQUENCE [LARGE SCALE GENOMIC DNA]</scope>
    <source>
        <strain evidence="2">An175</strain>
    </source>
</reference>
<sequence length="256" mass="27422">MDLSPLWPNEKGGKQLVKRFLSVLFLLTLTAAGTACGGVSIHTHSSASPAPVQSGAAEADTSTAPQTQTISIVFPAYTEPNPEQLPAVGQINSAAKFQVELALPAGWTVGQTPPGDAVPIPGDFYTPLSICSGDEPIGYIGFNVFEPFDGDIPQAEYYKAVYPGLRLSSFFHWDPYTAVKATDTAETGVAEIWYLDPNEIDKHPGAMPDVPHLETYGVLSYDKRLRVYIGIAFVPDILDRAQVQAIAESVTLSPIG</sequence>